<dbReference type="PANTHER" id="PTHR11709">
    <property type="entry name" value="MULTI-COPPER OXIDASE"/>
    <property type="match status" value="1"/>
</dbReference>
<dbReference type="CDD" id="cd04208">
    <property type="entry name" value="CuRO_2_CuNIR"/>
    <property type="match status" value="1"/>
</dbReference>
<dbReference type="InterPro" id="IPR001287">
    <property type="entry name" value="NO2-reductase_Cu"/>
</dbReference>
<comment type="similarity">
    <text evidence="6">Belongs to the multicopper oxidase family.</text>
</comment>
<keyword evidence="12" id="KW-0677">Repeat</keyword>
<dbReference type="CDD" id="cd11020">
    <property type="entry name" value="CuRO_1_CuNIR"/>
    <property type="match status" value="1"/>
</dbReference>
<evidence type="ECO:0000256" key="3">
    <source>
        <dbReference type="ARBA" id="ARBA00001974"/>
    </source>
</evidence>
<keyword evidence="14" id="KW-0274">FAD</keyword>
<dbReference type="PANTHER" id="PTHR11709:SF394">
    <property type="entry name" value="FI03373P-RELATED"/>
    <property type="match status" value="1"/>
</dbReference>
<evidence type="ECO:0000256" key="1">
    <source>
        <dbReference type="ARBA" id="ARBA00001960"/>
    </source>
</evidence>
<evidence type="ECO:0000256" key="4">
    <source>
        <dbReference type="ARBA" id="ARBA00004418"/>
    </source>
</evidence>
<evidence type="ECO:0000256" key="12">
    <source>
        <dbReference type="ARBA" id="ARBA00022737"/>
    </source>
</evidence>
<comment type="catalytic activity">
    <reaction evidence="19">
        <text>nitric oxide + Fe(III)-[cytochrome c] + H2O = Fe(II)-[cytochrome c] + nitrite + 2 H(+)</text>
        <dbReference type="Rhea" id="RHEA:15233"/>
        <dbReference type="Rhea" id="RHEA-COMP:10350"/>
        <dbReference type="Rhea" id="RHEA-COMP:14399"/>
        <dbReference type="ChEBI" id="CHEBI:15377"/>
        <dbReference type="ChEBI" id="CHEBI:15378"/>
        <dbReference type="ChEBI" id="CHEBI:16301"/>
        <dbReference type="ChEBI" id="CHEBI:16480"/>
        <dbReference type="ChEBI" id="CHEBI:29033"/>
        <dbReference type="ChEBI" id="CHEBI:29034"/>
        <dbReference type="EC" id="1.7.2.1"/>
    </reaction>
</comment>
<feature type="domain" description="Plastocyanin-like" evidence="21">
    <location>
        <begin position="76"/>
        <end position="182"/>
    </location>
</feature>
<comment type="cofactor">
    <cofactor evidence="3">
        <name>FAD</name>
        <dbReference type="ChEBI" id="CHEBI:57692"/>
    </cofactor>
</comment>
<evidence type="ECO:0000256" key="10">
    <source>
        <dbReference type="ARBA" id="ARBA00022630"/>
    </source>
</evidence>
<name>A0ABW5K800_9FLAO</name>
<comment type="caution">
    <text evidence="22">The sequence shown here is derived from an EMBL/GenBank/DDBJ whole genome shotgun (WGS) entry which is preliminary data.</text>
</comment>
<reference evidence="23" key="1">
    <citation type="journal article" date="2019" name="Int. J. Syst. Evol. Microbiol.">
        <title>The Global Catalogue of Microorganisms (GCM) 10K type strain sequencing project: providing services to taxonomists for standard genome sequencing and annotation.</title>
        <authorList>
            <consortium name="The Broad Institute Genomics Platform"/>
            <consortium name="The Broad Institute Genome Sequencing Center for Infectious Disease"/>
            <person name="Wu L."/>
            <person name="Ma J."/>
        </authorList>
    </citation>
    <scope>NUCLEOTIDE SEQUENCE [LARGE SCALE GENOMIC DNA]</scope>
    <source>
        <strain evidence="23">KCTC 52204</strain>
    </source>
</reference>
<evidence type="ECO:0000313" key="23">
    <source>
        <dbReference type="Proteomes" id="UP001597394"/>
    </source>
</evidence>
<dbReference type="RefSeq" id="WP_255926327.1">
    <property type="nucleotide sequence ID" value="NZ_JANFQP010000001.1"/>
</dbReference>
<sequence length="344" mass="37046">MKKYFLTLATLLTVITLNSCKKSSTESNSADTEKISVSGNAEEIKLTSPPFVPAAIGDRAAKKVIVRLETIEKTGELADGTQYNFWTFGGSVPGSFIRARVGDEVEFHLKNNENSTFPHNIDLHAVNGPGGGAEATFVAPGKEAVFNFKALNPGLYVYHCATAPVGMHIANGMYGLILIEPEGGLPKVDKEFYIMQGDFYTKGKFGDKGMQEFDMDKAIAENPEYVVFNGKTGSLLGEGELQAKVGETVRFFVGNGGPNLTSSFHVIGEIFDRVYIEGGSTINENVQTTVIPPGGAAIVEFKATVPGEYVIVDHALFRAFNKGALGKIKITGADNPKVYKSNKQ</sequence>
<evidence type="ECO:0000256" key="18">
    <source>
        <dbReference type="ARBA" id="ARBA00032356"/>
    </source>
</evidence>
<dbReference type="NCBIfam" id="TIGR02376">
    <property type="entry name" value="Cu_nitrite_red"/>
    <property type="match status" value="1"/>
</dbReference>
<evidence type="ECO:0000256" key="19">
    <source>
        <dbReference type="ARBA" id="ARBA00049340"/>
    </source>
</evidence>
<feature type="domain" description="Plastocyanin-like" evidence="20">
    <location>
        <begin position="191"/>
        <end position="322"/>
    </location>
</feature>
<evidence type="ECO:0000313" key="22">
    <source>
        <dbReference type="EMBL" id="MFD2543865.1"/>
    </source>
</evidence>
<dbReference type="EC" id="1.7.2.1" evidence="8"/>
<evidence type="ECO:0000256" key="2">
    <source>
        <dbReference type="ARBA" id="ARBA00001973"/>
    </source>
</evidence>
<evidence type="ECO:0000256" key="16">
    <source>
        <dbReference type="ARBA" id="ARBA00023008"/>
    </source>
</evidence>
<comment type="subcellular location">
    <subcellularLocation>
        <location evidence="4">Periplasm</location>
    </subcellularLocation>
</comment>
<dbReference type="Gene3D" id="2.60.40.420">
    <property type="entry name" value="Cupredoxins - blue copper proteins"/>
    <property type="match status" value="2"/>
</dbReference>
<protein>
    <recommendedName>
        <fullName evidence="9">Copper-containing nitrite reductase</fullName>
        <ecNumber evidence="8">1.7.2.1</ecNumber>
    </recommendedName>
    <alternativeName>
        <fullName evidence="18">Cu-NIR</fullName>
    </alternativeName>
</protein>
<evidence type="ECO:0000256" key="15">
    <source>
        <dbReference type="ARBA" id="ARBA00023002"/>
    </source>
</evidence>
<evidence type="ECO:0000259" key="20">
    <source>
        <dbReference type="Pfam" id="PF00394"/>
    </source>
</evidence>
<evidence type="ECO:0000256" key="11">
    <source>
        <dbReference type="ARBA" id="ARBA00022723"/>
    </source>
</evidence>
<proteinExistence type="inferred from homology"/>
<organism evidence="22 23">
    <name type="scientific">Kaistella montana</name>
    <dbReference type="NCBI Taxonomy" id="1849733"/>
    <lineage>
        <taxon>Bacteria</taxon>
        <taxon>Pseudomonadati</taxon>
        <taxon>Bacteroidota</taxon>
        <taxon>Flavobacteriia</taxon>
        <taxon>Flavobacteriales</taxon>
        <taxon>Weeksellaceae</taxon>
        <taxon>Chryseobacterium group</taxon>
        <taxon>Kaistella</taxon>
    </lineage>
</organism>
<comment type="pathway">
    <text evidence="5">Nitrogen metabolism; nitrate reduction (denitrification); dinitrogen from nitrate: step 2/4.</text>
</comment>
<keyword evidence="16" id="KW-0186">Copper</keyword>
<dbReference type="InterPro" id="IPR011707">
    <property type="entry name" value="Cu-oxidase-like_N"/>
</dbReference>
<evidence type="ECO:0000256" key="8">
    <source>
        <dbReference type="ARBA" id="ARBA00011882"/>
    </source>
</evidence>
<evidence type="ECO:0000256" key="9">
    <source>
        <dbReference type="ARBA" id="ARBA00017290"/>
    </source>
</evidence>
<dbReference type="GO" id="GO:0050421">
    <property type="term" value="F:nitrite reductase (NO-forming) activity"/>
    <property type="evidence" value="ECO:0007669"/>
    <property type="project" value="UniProtKB-EC"/>
</dbReference>
<dbReference type="InterPro" id="IPR008972">
    <property type="entry name" value="Cupredoxin"/>
</dbReference>
<accession>A0ABW5K800</accession>
<comment type="cofactor">
    <cofactor evidence="1">
        <name>Cu(+)</name>
        <dbReference type="ChEBI" id="CHEBI:49552"/>
    </cofactor>
</comment>
<keyword evidence="11" id="KW-0479">Metal-binding</keyword>
<keyword evidence="23" id="KW-1185">Reference proteome</keyword>
<keyword evidence="15 22" id="KW-0560">Oxidoreductase</keyword>
<dbReference type="SUPFAM" id="SSF49503">
    <property type="entry name" value="Cupredoxins"/>
    <property type="match status" value="2"/>
</dbReference>
<comment type="cofactor">
    <cofactor evidence="2">
        <name>Cu(2+)</name>
        <dbReference type="ChEBI" id="CHEBI:29036"/>
    </cofactor>
</comment>
<gene>
    <name evidence="22" type="primary">nirK</name>
    <name evidence="22" type="ORF">ACFSO8_00170</name>
</gene>
<dbReference type="InterPro" id="IPR045087">
    <property type="entry name" value="Cu-oxidase_fam"/>
</dbReference>
<evidence type="ECO:0000256" key="13">
    <source>
        <dbReference type="ARBA" id="ARBA00022764"/>
    </source>
</evidence>
<evidence type="ECO:0000256" key="17">
    <source>
        <dbReference type="ARBA" id="ARBA00023063"/>
    </source>
</evidence>
<dbReference type="Proteomes" id="UP001597394">
    <property type="component" value="Unassembled WGS sequence"/>
</dbReference>
<evidence type="ECO:0000256" key="6">
    <source>
        <dbReference type="ARBA" id="ARBA00010609"/>
    </source>
</evidence>
<evidence type="ECO:0000256" key="5">
    <source>
        <dbReference type="ARBA" id="ARBA00005127"/>
    </source>
</evidence>
<dbReference type="Pfam" id="PF07732">
    <property type="entry name" value="Cu-oxidase_3"/>
    <property type="match status" value="1"/>
</dbReference>
<dbReference type="InterPro" id="IPR001117">
    <property type="entry name" value="Cu-oxidase_2nd"/>
</dbReference>
<keyword evidence="13" id="KW-0574">Periplasm</keyword>
<evidence type="ECO:0000256" key="7">
    <source>
        <dbReference type="ARBA" id="ARBA00011233"/>
    </source>
</evidence>
<dbReference type="EMBL" id="JBHULG010000001">
    <property type="protein sequence ID" value="MFD2543865.1"/>
    <property type="molecule type" value="Genomic_DNA"/>
</dbReference>
<evidence type="ECO:0000259" key="21">
    <source>
        <dbReference type="Pfam" id="PF07732"/>
    </source>
</evidence>
<keyword evidence="10" id="KW-0285">Flavoprotein</keyword>
<dbReference type="PRINTS" id="PR00695">
    <property type="entry name" value="CUNO2RDTASE"/>
</dbReference>
<evidence type="ECO:0000256" key="14">
    <source>
        <dbReference type="ARBA" id="ARBA00022827"/>
    </source>
</evidence>
<comment type="subunit">
    <text evidence="7">Homotrimer.</text>
</comment>
<keyword evidence="17" id="KW-0534">Nitrate assimilation</keyword>
<dbReference type="Pfam" id="PF00394">
    <property type="entry name" value="Cu-oxidase"/>
    <property type="match status" value="1"/>
</dbReference>